<accession>A2DDM6</accession>
<dbReference type="GO" id="GO:0005829">
    <property type="term" value="C:cytosol"/>
    <property type="evidence" value="ECO:0007669"/>
    <property type="project" value="GOC"/>
</dbReference>
<dbReference type="GO" id="GO:0042147">
    <property type="term" value="P:retrograde transport, endosome to Golgi"/>
    <property type="evidence" value="ECO:0000318"/>
    <property type="project" value="GO_Central"/>
</dbReference>
<proteinExistence type="predicted"/>
<organism evidence="1 2">
    <name type="scientific">Trichomonas vaginalis (strain ATCC PRA-98 / G3)</name>
    <dbReference type="NCBI Taxonomy" id="412133"/>
    <lineage>
        <taxon>Eukaryota</taxon>
        <taxon>Metamonada</taxon>
        <taxon>Parabasalia</taxon>
        <taxon>Trichomonadida</taxon>
        <taxon>Trichomonadidae</taxon>
        <taxon>Trichomonas</taxon>
    </lineage>
</organism>
<dbReference type="SMR" id="A2DDM6"/>
<dbReference type="VEuPathDB" id="TrichDB:TVAG_198400"/>
<evidence type="ECO:0000313" key="2">
    <source>
        <dbReference type="Proteomes" id="UP000001542"/>
    </source>
</evidence>
<dbReference type="Proteomes" id="UP000001542">
    <property type="component" value="Unassembled WGS sequence"/>
</dbReference>
<evidence type="ECO:0008006" key="3">
    <source>
        <dbReference type="Google" id="ProtNLM"/>
    </source>
</evidence>
<dbReference type="GO" id="GO:0030904">
    <property type="term" value="C:retromer complex"/>
    <property type="evidence" value="ECO:0000318"/>
    <property type="project" value="GO_Central"/>
</dbReference>
<gene>
    <name evidence="1" type="ORF">TVAG_198400</name>
</gene>
<dbReference type="PANTHER" id="PTHR11099">
    <property type="entry name" value="VACUOLAR SORTING PROTEIN 35"/>
    <property type="match status" value="1"/>
</dbReference>
<dbReference type="Pfam" id="PF03635">
    <property type="entry name" value="Vps35"/>
    <property type="match status" value="1"/>
</dbReference>
<dbReference type="VEuPathDB" id="TrichDB:TVAGG3_0998820"/>
<dbReference type="OrthoDB" id="10258141at2759"/>
<evidence type="ECO:0000313" key="1">
    <source>
        <dbReference type="EMBL" id="EAY21402.1"/>
    </source>
</evidence>
<dbReference type="InterPro" id="IPR005378">
    <property type="entry name" value="Vps35"/>
</dbReference>
<keyword evidence="2" id="KW-1185">Reference proteome</keyword>
<dbReference type="eggNOG" id="KOG1107">
    <property type="taxonomic scope" value="Eukaryota"/>
</dbReference>
<dbReference type="GO" id="GO:0005770">
    <property type="term" value="C:late endosome"/>
    <property type="evidence" value="ECO:0000318"/>
    <property type="project" value="GO_Central"/>
</dbReference>
<dbReference type="KEGG" id="tva:5466951"/>
<dbReference type="InParanoid" id="A2DDM6"/>
<protein>
    <recommendedName>
        <fullName evidence="3">Vacuolar protein sorting-associated protein 35</fullName>
    </recommendedName>
</protein>
<dbReference type="GO" id="GO:0030906">
    <property type="term" value="C:retromer, cargo-selective complex"/>
    <property type="evidence" value="ECO:0007669"/>
    <property type="project" value="InterPro"/>
</dbReference>
<reference evidence="1" key="1">
    <citation type="submission" date="2006-10" db="EMBL/GenBank/DDBJ databases">
        <authorList>
            <person name="Amadeo P."/>
            <person name="Zhao Q."/>
            <person name="Wortman J."/>
            <person name="Fraser-Liggett C."/>
            <person name="Carlton J."/>
        </authorList>
    </citation>
    <scope>NUCLEOTIDE SEQUENCE</scope>
    <source>
        <strain evidence="1">G3</strain>
    </source>
</reference>
<dbReference type="STRING" id="5722.A2DDM6"/>
<dbReference type="GO" id="GO:0006886">
    <property type="term" value="P:intracellular protein transport"/>
    <property type="evidence" value="ECO:0000318"/>
    <property type="project" value="GO_Central"/>
</dbReference>
<dbReference type="AlphaFoldDB" id="A2DDM6"/>
<name>A2DDM6_TRIV3</name>
<dbReference type="EMBL" id="DS113190">
    <property type="protein sequence ID" value="EAY21402.1"/>
    <property type="molecule type" value="Genomic_DNA"/>
</dbReference>
<dbReference type="RefSeq" id="XP_001582388.1">
    <property type="nucleotide sequence ID" value="XM_001582338.1"/>
</dbReference>
<dbReference type="OMA" id="FHIATID"/>
<dbReference type="PANTHER" id="PTHR11099:SF0">
    <property type="entry name" value="VACUOLAR PROTEIN SORTING-ASSOCIATED PROTEIN 35"/>
    <property type="match status" value="1"/>
</dbReference>
<sequence>MKNLIDKRYEISMIEEQFNTPETFSTDEEQFKIMSEMNQQIEVYAAVIHSAFNLNQLIIVIEKASKLIEILGTSKLTPRNYYMIYHTVSTSLLQINSTLQDETRFPNRVISELYETVQYLSGCMQRLYLMITIAPELSRRKIVRIVDVLDDLSDMTRAAQDPIRALFLRHYLLSIFKQYLPDSTESDTEKSLTFLLNNFAQMNRMWVRIEDIMASDERKSQRKEFSVLIGTNIQRISSLNGITVDSYTNIILPFIAKHVELCEDAMAQDFILRSIIHAFPEEFHIATIDQLFTVIGKVEQGVQILEIVNQLLERFLLLIGHHFDSTKSTAVFVTIAKNIEELFNAEGHLSLTSKFETLQRLLKFALKINSSDIKNVKNLMKFTDFHIDLAIGDDALTDNEASLELMKFLQVPLVFLESAQYLYKIEYLPVLVRRLKSEHRLVVADIIVKLFISSATEITSEDELSFYLRCAGAVVRESKGSSAFFSIIHLIKGSTHRQTLELIKQFYTSLDDITEVVAQKFIIPIGNILLHFMQISPIDFDLALDFLRRYLNDNDQSYPAQTAMVYIDAFKFCSNLEKFDIAKEFLGNIIDILPRVEGTINIYTVSLAAANFFDSYEMKSSALLEAIRTMVGRLVPLRKHIEALRNVILLTWTKTERKDILKEDLENMLEVVTNNMSCDIGERLKALYSVLDLTTMLIDKGVQIDDEYLEKVCTIISKNHRIILDSKIRLGWAVSYNSKIHYIRLAHHIQDSGYIKEDEEK</sequence>
<reference evidence="1" key="2">
    <citation type="journal article" date="2007" name="Science">
        <title>Draft genome sequence of the sexually transmitted pathogen Trichomonas vaginalis.</title>
        <authorList>
            <person name="Carlton J.M."/>
            <person name="Hirt R.P."/>
            <person name="Silva J.C."/>
            <person name="Delcher A.L."/>
            <person name="Schatz M."/>
            <person name="Zhao Q."/>
            <person name="Wortman J.R."/>
            <person name="Bidwell S.L."/>
            <person name="Alsmark U.C.M."/>
            <person name="Besteiro S."/>
            <person name="Sicheritz-Ponten T."/>
            <person name="Noel C.J."/>
            <person name="Dacks J.B."/>
            <person name="Foster P.G."/>
            <person name="Simillion C."/>
            <person name="Van de Peer Y."/>
            <person name="Miranda-Saavedra D."/>
            <person name="Barton G.J."/>
            <person name="Westrop G.D."/>
            <person name="Mueller S."/>
            <person name="Dessi D."/>
            <person name="Fiori P.L."/>
            <person name="Ren Q."/>
            <person name="Paulsen I."/>
            <person name="Zhang H."/>
            <person name="Bastida-Corcuera F.D."/>
            <person name="Simoes-Barbosa A."/>
            <person name="Brown M.T."/>
            <person name="Hayes R.D."/>
            <person name="Mukherjee M."/>
            <person name="Okumura C.Y."/>
            <person name="Schneider R."/>
            <person name="Smith A.J."/>
            <person name="Vanacova S."/>
            <person name="Villalvazo M."/>
            <person name="Haas B.J."/>
            <person name="Pertea M."/>
            <person name="Feldblyum T.V."/>
            <person name="Utterback T.R."/>
            <person name="Shu C.L."/>
            <person name="Osoegawa K."/>
            <person name="de Jong P.J."/>
            <person name="Hrdy I."/>
            <person name="Horvathova L."/>
            <person name="Zubacova Z."/>
            <person name="Dolezal P."/>
            <person name="Malik S.B."/>
            <person name="Logsdon J.M. Jr."/>
            <person name="Henze K."/>
            <person name="Gupta A."/>
            <person name="Wang C.C."/>
            <person name="Dunne R.L."/>
            <person name="Upcroft J.A."/>
            <person name="Upcroft P."/>
            <person name="White O."/>
            <person name="Salzberg S.L."/>
            <person name="Tang P."/>
            <person name="Chiu C.-H."/>
            <person name="Lee Y.-S."/>
            <person name="Embley T.M."/>
            <person name="Coombs G.H."/>
            <person name="Mottram J.C."/>
            <person name="Tachezy J."/>
            <person name="Fraser-Liggett C.M."/>
            <person name="Johnson P.J."/>
        </authorList>
    </citation>
    <scope>NUCLEOTIDE SEQUENCE [LARGE SCALE GENOMIC DNA]</scope>
    <source>
        <strain evidence="1">G3</strain>
    </source>
</reference>